<feature type="region of interest" description="Disordered" evidence="3">
    <location>
        <begin position="330"/>
        <end position="354"/>
    </location>
</feature>
<feature type="compositionally biased region" description="Pro residues" evidence="3">
    <location>
        <begin position="478"/>
        <end position="487"/>
    </location>
</feature>
<evidence type="ECO:0000256" key="1">
    <source>
        <dbReference type="ARBA" id="ARBA00023054"/>
    </source>
</evidence>
<sequence>MANGICWSVAPILFRKKGKDLSETNKSSDSSKKLKEVNGFPEHNSCSVAGNFITMTELREKILRFRDLIDLPPCVSSASVNELVIGTVKDLHNLYPDTIPSISMSEMEGTPIHQALVSLCNALKSIGDMWMNNNDWMITSKNDTYDKIANNKLEQLALAILDDMIKVARERLFDMMEEDDQMKDYSPGARAFGRSLSESYSDNRTPLSCSPATPTSVLPEMTNHFNKVGEFEKSSYSPPLLLPFRVQAIGKLNPIDVKRLSFHMFPHVAAQDSNLLKQMNMTAEELKPEKEANKDSEVTAADSIKVTKDCRKMGDTPKILMTNLDKITSHEGRNQIGNPNIQPVPSPGTLGGGAIDMLLEPHSLPNLQPSVVAVKAPPPPPTIASSNAVVSPPLQPPPPMPSPAAVESPQPASMQSSNKVQSPVPAPPKLPPNAIAGPPPQPFMESGNPTMPPPPLPPPVTSRNIAPPPPMSSRNIVTPPPPPPPMPSGNTATPPLPPMMSSNGPVPSQPPPMPPTKGGAPPPPPPLGGAKSLRPKKAATKLKRSSQMGNLYRLLKGKVEGSSLDGKLSQGGRTSKIGASTSGKQGMADALAEMTKRSAYFQQIEEDVKNHSKSIMEVKAAINSFQTTDMAELLKFHKYVESHLEKLTDESQVLARFEGFPTKKLEALRMAAALYSKLYVMINNLQNWKIEAPLGQLIEKVENYFNKIKGELDALERTKDEESKKFKSQKIQFDFSILLRIKELMVDVSSGCMELALKESREAKAKEKAEVRSKTEGQKKGSAKMLWKAFQFAFRVYTFAGGHDDRADKLTRELAHEIESDPHH</sequence>
<feature type="compositionally biased region" description="Low complexity" evidence="3">
    <location>
        <begin position="383"/>
        <end position="392"/>
    </location>
</feature>
<dbReference type="InterPro" id="IPR040265">
    <property type="entry name" value="CHUP1/IPGA1-like"/>
</dbReference>
<feature type="compositionally biased region" description="Basic residues" evidence="3">
    <location>
        <begin position="533"/>
        <end position="544"/>
    </location>
</feature>
<dbReference type="OrthoDB" id="2020598at2759"/>
<dbReference type="AlphaFoldDB" id="A0A5J4ZQ49"/>
<dbReference type="PANTHER" id="PTHR31342:SF16">
    <property type="entry name" value="TALIN_MIDDLE DOMAIN-CONTAINING PROTEIN"/>
    <property type="match status" value="1"/>
</dbReference>
<gene>
    <name evidence="4" type="ORF">F0562_014082</name>
</gene>
<keyword evidence="5" id="KW-1185">Reference proteome</keyword>
<evidence type="ECO:0000313" key="4">
    <source>
        <dbReference type="EMBL" id="KAA8519828.1"/>
    </source>
</evidence>
<protein>
    <submittedName>
        <fullName evidence="4">Uncharacterized protein</fullName>
    </submittedName>
</protein>
<evidence type="ECO:0000256" key="3">
    <source>
        <dbReference type="SAM" id="MobiDB-lite"/>
    </source>
</evidence>
<proteinExistence type="predicted"/>
<feature type="region of interest" description="Disordered" evidence="3">
    <location>
        <begin position="383"/>
        <end position="544"/>
    </location>
</feature>
<organism evidence="4 5">
    <name type="scientific">Nyssa sinensis</name>
    <dbReference type="NCBI Taxonomy" id="561372"/>
    <lineage>
        <taxon>Eukaryota</taxon>
        <taxon>Viridiplantae</taxon>
        <taxon>Streptophyta</taxon>
        <taxon>Embryophyta</taxon>
        <taxon>Tracheophyta</taxon>
        <taxon>Spermatophyta</taxon>
        <taxon>Magnoliopsida</taxon>
        <taxon>eudicotyledons</taxon>
        <taxon>Gunneridae</taxon>
        <taxon>Pentapetalae</taxon>
        <taxon>asterids</taxon>
        <taxon>Cornales</taxon>
        <taxon>Nyssaceae</taxon>
        <taxon>Nyssa</taxon>
    </lineage>
</organism>
<reference evidence="4 5" key="1">
    <citation type="submission" date="2019-09" db="EMBL/GenBank/DDBJ databases">
        <title>A chromosome-level genome assembly of the Chinese tupelo Nyssa sinensis.</title>
        <authorList>
            <person name="Yang X."/>
            <person name="Kang M."/>
            <person name="Yang Y."/>
            <person name="Xiong H."/>
            <person name="Wang M."/>
            <person name="Zhang Z."/>
            <person name="Wang Z."/>
            <person name="Wu H."/>
            <person name="Ma T."/>
            <person name="Liu J."/>
            <person name="Xi Z."/>
        </authorList>
    </citation>
    <scope>NUCLEOTIDE SEQUENCE [LARGE SCALE GENOMIC DNA]</scope>
    <source>
        <strain evidence="4">J267</strain>
        <tissue evidence="4">Leaf</tissue>
    </source>
</reference>
<feature type="compositionally biased region" description="Pro residues" evidence="3">
    <location>
        <begin position="450"/>
        <end position="471"/>
    </location>
</feature>
<feature type="compositionally biased region" description="Pro residues" evidence="3">
    <location>
        <begin position="393"/>
        <end position="402"/>
    </location>
</feature>
<name>A0A5J4ZQ49_9ASTE</name>
<dbReference type="PANTHER" id="PTHR31342">
    <property type="entry name" value="PROTEIN CHUP1, CHLOROPLASTIC"/>
    <property type="match status" value="1"/>
</dbReference>
<feature type="compositionally biased region" description="Polar residues" evidence="3">
    <location>
        <begin position="410"/>
        <end position="421"/>
    </location>
</feature>
<keyword evidence="1 2" id="KW-0175">Coiled coil</keyword>
<feature type="compositionally biased region" description="Pro residues" evidence="3">
    <location>
        <begin position="424"/>
        <end position="442"/>
    </location>
</feature>
<evidence type="ECO:0000313" key="5">
    <source>
        <dbReference type="Proteomes" id="UP000325577"/>
    </source>
</evidence>
<feature type="coiled-coil region" evidence="2">
    <location>
        <begin position="698"/>
        <end position="732"/>
    </location>
</feature>
<dbReference type="Proteomes" id="UP000325577">
    <property type="component" value="Linkage Group LG6"/>
</dbReference>
<accession>A0A5J4ZQ49</accession>
<evidence type="ECO:0000256" key="2">
    <source>
        <dbReference type="SAM" id="Coils"/>
    </source>
</evidence>
<feature type="compositionally biased region" description="Pro residues" evidence="3">
    <location>
        <begin position="507"/>
        <end position="527"/>
    </location>
</feature>
<dbReference type="EMBL" id="CM018049">
    <property type="protein sequence ID" value="KAA8519828.1"/>
    <property type="molecule type" value="Genomic_DNA"/>
</dbReference>